<dbReference type="Pfam" id="PF17202">
    <property type="entry name" value="sCache_3_3"/>
    <property type="match status" value="1"/>
</dbReference>
<dbReference type="SUPFAM" id="SSF103190">
    <property type="entry name" value="Sensory domain-like"/>
    <property type="match status" value="1"/>
</dbReference>
<dbReference type="GO" id="GO:0005886">
    <property type="term" value="C:plasma membrane"/>
    <property type="evidence" value="ECO:0007669"/>
    <property type="project" value="UniProtKB-SubCell"/>
</dbReference>
<dbReference type="Pfam" id="PF00015">
    <property type="entry name" value="MCPsignal"/>
    <property type="match status" value="1"/>
</dbReference>
<feature type="compositionally biased region" description="Polar residues" evidence="11">
    <location>
        <begin position="292"/>
        <end position="302"/>
    </location>
</feature>
<feature type="transmembrane region" description="Helical" evidence="12">
    <location>
        <begin position="179"/>
        <end position="202"/>
    </location>
</feature>
<dbReference type="SUPFAM" id="SSF58104">
    <property type="entry name" value="Methyl-accepting chemotaxis protein (MCP) signaling domain"/>
    <property type="match status" value="1"/>
</dbReference>
<dbReference type="PANTHER" id="PTHR32089">
    <property type="entry name" value="METHYL-ACCEPTING CHEMOTAXIS PROTEIN MCPB"/>
    <property type="match status" value="1"/>
</dbReference>
<evidence type="ECO:0000256" key="12">
    <source>
        <dbReference type="SAM" id="Phobius"/>
    </source>
</evidence>
<evidence type="ECO:0000256" key="10">
    <source>
        <dbReference type="PROSITE-ProRule" id="PRU00284"/>
    </source>
</evidence>
<keyword evidence="7 12" id="KW-0472">Membrane</keyword>
<comment type="caution">
    <text evidence="15">The sequence shown here is derived from an EMBL/GenBank/DDBJ whole genome shotgun (WGS) entry which is preliminary data.</text>
</comment>
<dbReference type="InterPro" id="IPR003660">
    <property type="entry name" value="HAMP_dom"/>
</dbReference>
<evidence type="ECO:0000313" key="15">
    <source>
        <dbReference type="EMBL" id="GGM23565.1"/>
    </source>
</evidence>
<evidence type="ECO:0000256" key="9">
    <source>
        <dbReference type="ARBA" id="ARBA00029447"/>
    </source>
</evidence>
<sequence length="561" mass="60891">MGIRMKLILFVTISFLLGTSAIGVYSVWQVESKTIEAAQEKLESDLELGRALIDERFPGDWSIRDGVLFKGNEKMEENFAIVDQIGELTGDTVTIFKGDTRVSTNVLEDDGTRAVNTTVSEEIVKEVLENGNTYIGEANVVGTINQTAYEPIMDSEENIIGIWYVGVPNTPYEMIAKELTFSLIMFIVIELIIGISLIWIVATRAIKPLQRTKDVAKEIAAGNLIVDPINIKSKDEIGQLGEAINNMVGSLKGMIININQTVDNLSTSAKEISESADQTAVSAEQVTTSIQKVTEGVESQKNSTEESSKLTDENANNIKKIADASSTVSESSNQTLKQAEQGYTLINQTVEQMSKVDDSVQHSITTISSLEAHSKEITKILSLISDIAEQTNLLALNAAIEAARAGEHGKGFAVVAEEVRKLAEQTTTSTSEVTNLISEIQHYSTSSVESMDLVNKEVTKGINFVSQSGEKFNDILDLNKSLNSRIQEISNTSEQLSSSSMQVAASIEEIAVIAQATTSDISNVAASSEEQLATMEELNALSDSLADASQVLKEVVKQFRV</sequence>
<protein>
    <submittedName>
        <fullName evidence="15">Methyl-accepting chemotaxis protein TlpC</fullName>
    </submittedName>
</protein>
<reference evidence="15" key="1">
    <citation type="journal article" date="2014" name="Int. J. Syst. Evol. Microbiol.">
        <title>Complete genome sequence of Corynebacterium casei LMG S-19264T (=DSM 44701T), isolated from a smear-ripened cheese.</title>
        <authorList>
            <consortium name="US DOE Joint Genome Institute (JGI-PGF)"/>
            <person name="Walter F."/>
            <person name="Albersmeier A."/>
            <person name="Kalinowski J."/>
            <person name="Ruckert C."/>
        </authorList>
    </citation>
    <scope>NUCLEOTIDE SEQUENCE</scope>
    <source>
        <strain evidence="15">CGMCC 1.6333</strain>
    </source>
</reference>
<evidence type="ECO:0000313" key="16">
    <source>
        <dbReference type="Proteomes" id="UP000618460"/>
    </source>
</evidence>
<keyword evidence="6 12" id="KW-1133">Transmembrane helix</keyword>
<evidence type="ECO:0000259" key="14">
    <source>
        <dbReference type="PROSITE" id="PS50885"/>
    </source>
</evidence>
<comment type="similarity">
    <text evidence="9">Belongs to the methyl-accepting chemotaxis (MCP) protein family.</text>
</comment>
<name>A0A917TI54_9BACI</name>
<evidence type="ECO:0000259" key="13">
    <source>
        <dbReference type="PROSITE" id="PS50111"/>
    </source>
</evidence>
<dbReference type="EMBL" id="BMLG01000001">
    <property type="protein sequence ID" value="GGM23565.1"/>
    <property type="molecule type" value="Genomic_DNA"/>
</dbReference>
<evidence type="ECO:0000256" key="4">
    <source>
        <dbReference type="ARBA" id="ARBA00022500"/>
    </source>
</evidence>
<evidence type="ECO:0000256" key="11">
    <source>
        <dbReference type="SAM" id="MobiDB-lite"/>
    </source>
</evidence>
<dbReference type="SMART" id="SM00283">
    <property type="entry name" value="MA"/>
    <property type="match status" value="1"/>
</dbReference>
<dbReference type="PROSITE" id="PS50111">
    <property type="entry name" value="CHEMOTAXIS_TRANSDUC_2"/>
    <property type="match status" value="1"/>
</dbReference>
<keyword evidence="4" id="KW-0145">Chemotaxis</keyword>
<gene>
    <name evidence="15" type="primary">tlpC</name>
    <name evidence="15" type="ORF">GCM10011351_06660</name>
</gene>
<evidence type="ECO:0000256" key="5">
    <source>
        <dbReference type="ARBA" id="ARBA00022692"/>
    </source>
</evidence>
<dbReference type="CDD" id="cd11386">
    <property type="entry name" value="MCP_signal"/>
    <property type="match status" value="1"/>
</dbReference>
<dbReference type="SMART" id="SM00304">
    <property type="entry name" value="HAMP"/>
    <property type="match status" value="1"/>
</dbReference>
<dbReference type="PANTHER" id="PTHR32089:SF114">
    <property type="entry name" value="METHYL-ACCEPTING CHEMOTAXIS PROTEIN MCPB"/>
    <property type="match status" value="1"/>
</dbReference>
<feature type="domain" description="Methyl-accepting transducer" evidence="13">
    <location>
        <begin position="275"/>
        <end position="511"/>
    </location>
</feature>
<dbReference type="InterPro" id="IPR029151">
    <property type="entry name" value="Sensor-like_sf"/>
</dbReference>
<proteinExistence type="inferred from homology"/>
<organism evidence="15 16">
    <name type="scientific">Paraliobacillus quinghaiensis</name>
    <dbReference type="NCBI Taxonomy" id="470815"/>
    <lineage>
        <taxon>Bacteria</taxon>
        <taxon>Bacillati</taxon>
        <taxon>Bacillota</taxon>
        <taxon>Bacilli</taxon>
        <taxon>Bacillales</taxon>
        <taxon>Bacillaceae</taxon>
        <taxon>Paraliobacillus</taxon>
    </lineage>
</organism>
<keyword evidence="2" id="KW-1003">Cell membrane</keyword>
<dbReference type="OrthoDB" id="9814363at2"/>
<keyword evidence="5 12" id="KW-0812">Transmembrane</keyword>
<feature type="region of interest" description="Disordered" evidence="11">
    <location>
        <begin position="292"/>
        <end position="315"/>
    </location>
</feature>
<evidence type="ECO:0000256" key="3">
    <source>
        <dbReference type="ARBA" id="ARBA00022481"/>
    </source>
</evidence>
<dbReference type="GO" id="GO:0006935">
    <property type="term" value="P:chemotaxis"/>
    <property type="evidence" value="ECO:0007669"/>
    <property type="project" value="UniProtKB-KW"/>
</dbReference>
<evidence type="ECO:0000256" key="7">
    <source>
        <dbReference type="ARBA" id="ARBA00023136"/>
    </source>
</evidence>
<dbReference type="InterPro" id="IPR033463">
    <property type="entry name" value="sCache_3"/>
</dbReference>
<dbReference type="RefSeq" id="WP_117152287.1">
    <property type="nucleotide sequence ID" value="NZ_BMLG01000001.1"/>
</dbReference>
<reference evidence="15" key="2">
    <citation type="submission" date="2020-09" db="EMBL/GenBank/DDBJ databases">
        <authorList>
            <person name="Sun Q."/>
            <person name="Zhou Y."/>
        </authorList>
    </citation>
    <scope>NUCLEOTIDE SEQUENCE</scope>
    <source>
        <strain evidence="15">CGMCC 1.6333</strain>
    </source>
</reference>
<feature type="domain" description="HAMP" evidence="14">
    <location>
        <begin position="203"/>
        <end position="256"/>
    </location>
</feature>
<comment type="subcellular location">
    <subcellularLocation>
        <location evidence="1">Cell membrane</location>
        <topology evidence="1">Multi-pass membrane protein</topology>
    </subcellularLocation>
</comment>
<evidence type="ECO:0000256" key="1">
    <source>
        <dbReference type="ARBA" id="ARBA00004651"/>
    </source>
</evidence>
<keyword evidence="8 10" id="KW-0807">Transducer</keyword>
<dbReference type="InterPro" id="IPR004089">
    <property type="entry name" value="MCPsignal_dom"/>
</dbReference>
<accession>A0A917TI54</accession>
<dbReference type="Gene3D" id="6.10.340.10">
    <property type="match status" value="1"/>
</dbReference>
<dbReference type="AlphaFoldDB" id="A0A917TI54"/>
<keyword evidence="16" id="KW-1185">Reference proteome</keyword>
<dbReference type="Gene3D" id="1.10.287.950">
    <property type="entry name" value="Methyl-accepting chemotaxis protein"/>
    <property type="match status" value="1"/>
</dbReference>
<evidence type="ECO:0000256" key="8">
    <source>
        <dbReference type="ARBA" id="ARBA00023224"/>
    </source>
</evidence>
<dbReference type="PROSITE" id="PS50885">
    <property type="entry name" value="HAMP"/>
    <property type="match status" value="1"/>
</dbReference>
<evidence type="ECO:0000256" key="6">
    <source>
        <dbReference type="ARBA" id="ARBA00022989"/>
    </source>
</evidence>
<dbReference type="Proteomes" id="UP000618460">
    <property type="component" value="Unassembled WGS sequence"/>
</dbReference>
<dbReference type="Pfam" id="PF00672">
    <property type="entry name" value="HAMP"/>
    <property type="match status" value="1"/>
</dbReference>
<evidence type="ECO:0000256" key="2">
    <source>
        <dbReference type="ARBA" id="ARBA00022475"/>
    </source>
</evidence>
<dbReference type="CDD" id="cd06225">
    <property type="entry name" value="HAMP"/>
    <property type="match status" value="1"/>
</dbReference>
<feature type="compositionally biased region" description="Basic and acidic residues" evidence="11">
    <location>
        <begin position="303"/>
        <end position="312"/>
    </location>
</feature>
<keyword evidence="3" id="KW-0488">Methylation</keyword>
<dbReference type="GO" id="GO:0007165">
    <property type="term" value="P:signal transduction"/>
    <property type="evidence" value="ECO:0007669"/>
    <property type="project" value="UniProtKB-KW"/>
</dbReference>